<evidence type="ECO:0000256" key="2">
    <source>
        <dbReference type="ARBA" id="ARBA00008226"/>
    </source>
</evidence>
<keyword evidence="9 11" id="KW-0030">Aminoacyl-tRNA synthetase</keyword>
<dbReference type="InterPro" id="IPR036621">
    <property type="entry name" value="Anticodon-bd_dom_sf"/>
</dbReference>
<dbReference type="InterPro" id="IPR006195">
    <property type="entry name" value="aa-tRNA-synth_II"/>
</dbReference>
<evidence type="ECO:0000313" key="15">
    <source>
        <dbReference type="Proteomes" id="UP000051451"/>
    </source>
</evidence>
<dbReference type="EMBL" id="AZGB01000001">
    <property type="protein sequence ID" value="KRM08306.1"/>
    <property type="molecule type" value="Genomic_DNA"/>
</dbReference>
<dbReference type="HAMAP" id="MF_00127">
    <property type="entry name" value="His_tRNA_synth"/>
    <property type="match status" value="1"/>
</dbReference>
<dbReference type="InterPro" id="IPR015807">
    <property type="entry name" value="His-tRNA-ligase"/>
</dbReference>
<dbReference type="RefSeq" id="WP_057870586.1">
    <property type="nucleotide sequence ID" value="NZ_AZGB01000001.1"/>
</dbReference>
<keyword evidence="5 11" id="KW-0436">Ligase</keyword>
<evidence type="ECO:0000256" key="6">
    <source>
        <dbReference type="ARBA" id="ARBA00022741"/>
    </source>
</evidence>
<dbReference type="InterPro" id="IPR041715">
    <property type="entry name" value="HisRS-like_core"/>
</dbReference>
<evidence type="ECO:0000259" key="13">
    <source>
        <dbReference type="PROSITE" id="PS50862"/>
    </source>
</evidence>
<dbReference type="STRING" id="1423750.FC89_GL001645"/>
<dbReference type="AlphaFoldDB" id="A0A0R1VRS5"/>
<feature type="binding site" evidence="12">
    <location>
        <begin position="81"/>
        <end position="83"/>
    </location>
    <ligand>
        <name>L-histidine</name>
        <dbReference type="ChEBI" id="CHEBI:57595"/>
    </ligand>
</feature>
<evidence type="ECO:0000313" key="14">
    <source>
        <dbReference type="EMBL" id="KRM08306.1"/>
    </source>
</evidence>
<proteinExistence type="inferred from homology"/>
<comment type="similarity">
    <text evidence="2 11">Belongs to the class-II aminoacyl-tRNA synthetase family.</text>
</comment>
<dbReference type="PATRIC" id="fig|1423750.3.peg.1689"/>
<dbReference type="GO" id="GO:0016740">
    <property type="term" value="F:transferase activity"/>
    <property type="evidence" value="ECO:0007669"/>
    <property type="project" value="UniProtKB-ARBA"/>
</dbReference>
<dbReference type="SUPFAM" id="SSF55681">
    <property type="entry name" value="Class II aaRS and biotin synthetases"/>
    <property type="match status" value="1"/>
</dbReference>
<dbReference type="PROSITE" id="PS50862">
    <property type="entry name" value="AA_TRNA_LIGASE_II"/>
    <property type="match status" value="1"/>
</dbReference>
<feature type="binding site" evidence="12">
    <location>
        <position position="128"/>
    </location>
    <ligand>
        <name>L-histidine</name>
        <dbReference type="ChEBI" id="CHEBI:57595"/>
    </ligand>
</feature>
<protein>
    <recommendedName>
        <fullName evidence="11">Histidine--tRNA ligase</fullName>
        <ecNumber evidence="11">6.1.1.21</ecNumber>
    </recommendedName>
    <alternativeName>
        <fullName evidence="11">Histidyl-tRNA synthetase</fullName>
        <shortName evidence="11">HisRS</shortName>
    </alternativeName>
</protein>
<dbReference type="SUPFAM" id="SSF52954">
    <property type="entry name" value="Class II aaRS ABD-related"/>
    <property type="match status" value="1"/>
</dbReference>
<feature type="binding site" evidence="12">
    <location>
        <begin position="263"/>
        <end position="264"/>
    </location>
    <ligand>
        <name>L-histidine</name>
        <dbReference type="ChEBI" id="CHEBI:57595"/>
    </ligand>
</feature>
<evidence type="ECO:0000256" key="8">
    <source>
        <dbReference type="ARBA" id="ARBA00022917"/>
    </source>
</evidence>
<dbReference type="PIRSF" id="PIRSF001549">
    <property type="entry name" value="His-tRNA_synth"/>
    <property type="match status" value="1"/>
</dbReference>
<keyword evidence="7 11" id="KW-0067">ATP-binding</keyword>
<comment type="caution">
    <text evidence="14">The sequence shown here is derived from an EMBL/GenBank/DDBJ whole genome shotgun (WGS) entry which is preliminary data.</text>
</comment>
<keyword evidence="8 11" id="KW-0648">Protein biosynthesis</keyword>
<dbReference type="GO" id="GO:0140096">
    <property type="term" value="F:catalytic activity, acting on a protein"/>
    <property type="evidence" value="ECO:0007669"/>
    <property type="project" value="UniProtKB-ARBA"/>
</dbReference>
<dbReference type="Gene3D" id="3.30.930.10">
    <property type="entry name" value="Bira Bifunctional Protein, Domain 2"/>
    <property type="match status" value="1"/>
</dbReference>
<keyword evidence="6 11" id="KW-0547">Nucleotide-binding</keyword>
<dbReference type="InterPro" id="IPR033656">
    <property type="entry name" value="HisRS_anticodon"/>
</dbReference>
<dbReference type="FunFam" id="3.30.930.10:FF:000005">
    <property type="entry name" value="Histidine--tRNA ligase"/>
    <property type="match status" value="1"/>
</dbReference>
<dbReference type="InterPro" id="IPR045864">
    <property type="entry name" value="aa-tRNA-synth_II/BPL/LPL"/>
</dbReference>
<dbReference type="GO" id="GO:0006427">
    <property type="term" value="P:histidyl-tRNA aminoacylation"/>
    <property type="evidence" value="ECO:0007669"/>
    <property type="project" value="UniProtKB-UniRule"/>
</dbReference>
<name>A0A0R1VRS5_9LACO</name>
<feature type="binding site" evidence="12">
    <location>
        <position position="132"/>
    </location>
    <ligand>
        <name>L-histidine</name>
        <dbReference type="ChEBI" id="CHEBI:57595"/>
    </ligand>
</feature>
<gene>
    <name evidence="11" type="primary">hisS</name>
    <name evidence="14" type="ORF">FC89_GL001645</name>
</gene>
<evidence type="ECO:0000256" key="5">
    <source>
        <dbReference type="ARBA" id="ARBA00022598"/>
    </source>
</evidence>
<accession>A0A0R1VRS5</accession>
<evidence type="ECO:0000256" key="4">
    <source>
        <dbReference type="ARBA" id="ARBA00022490"/>
    </source>
</evidence>
<keyword evidence="4 11" id="KW-0963">Cytoplasm</keyword>
<sequence>MKYQRPKGTNDIIPGESEKWQQIEETARKVFQKYRYQEIRTPIFENFEVFSRTSGETSDIVTKEMYDFYDKGERHITLRPEGTAGVVRAYVENKLYGPEIPRPFKTYYMGPMFRYERPQSGRLRQFHQIGVEAFGVDSPALDVEVIAMAMNLLNDLGIKQVKLTLNTLGDQATRQAYHQALVDYLTPYAAELSKDSQTRLKKNPLRVLDSKDPHDQEIVAAAPQIVDYLTPAAQEHFAAVQQLLTDLKLPFELDATMVRGLDYYNHTIFEIMSNSTAFAGKWTTVCAGGRYNGLVEQLGGPEVPGIGFGLGVERLLLILAAEKYQQWQAAPLDVYVVGIGAETNSAALKLVQAIRQAGFTADRDYLQRKPKSQFKTASRLKAKYTLIIGESELASQTAKLKQMATGTEKTVSLTDVFQNFAKIWQQFE</sequence>
<evidence type="ECO:0000256" key="3">
    <source>
        <dbReference type="ARBA" id="ARBA00011738"/>
    </source>
</evidence>
<dbReference type="GeneID" id="98317841"/>
<dbReference type="OrthoDB" id="9800814at2"/>
<dbReference type="GO" id="GO:0004821">
    <property type="term" value="F:histidine-tRNA ligase activity"/>
    <property type="evidence" value="ECO:0007669"/>
    <property type="project" value="UniProtKB-UniRule"/>
</dbReference>
<evidence type="ECO:0000256" key="1">
    <source>
        <dbReference type="ARBA" id="ARBA00004496"/>
    </source>
</evidence>
<dbReference type="InterPro" id="IPR004516">
    <property type="entry name" value="HisRS/HisZ"/>
</dbReference>
<dbReference type="GO" id="GO:0005737">
    <property type="term" value="C:cytoplasm"/>
    <property type="evidence" value="ECO:0007669"/>
    <property type="project" value="UniProtKB-SubCell"/>
</dbReference>
<feature type="binding site" evidence="12">
    <location>
        <position position="259"/>
    </location>
    <ligand>
        <name>L-histidine</name>
        <dbReference type="ChEBI" id="CHEBI:57595"/>
    </ligand>
</feature>
<evidence type="ECO:0000256" key="7">
    <source>
        <dbReference type="ARBA" id="ARBA00022840"/>
    </source>
</evidence>
<evidence type="ECO:0000256" key="9">
    <source>
        <dbReference type="ARBA" id="ARBA00023146"/>
    </source>
</evidence>
<organism evidence="14 15">
    <name type="scientific">Liquorilactobacillus ghanensis DSM 18630</name>
    <dbReference type="NCBI Taxonomy" id="1423750"/>
    <lineage>
        <taxon>Bacteria</taxon>
        <taxon>Bacillati</taxon>
        <taxon>Bacillota</taxon>
        <taxon>Bacilli</taxon>
        <taxon>Lactobacillales</taxon>
        <taxon>Lactobacillaceae</taxon>
        <taxon>Liquorilactobacillus</taxon>
    </lineage>
</organism>
<keyword evidence="15" id="KW-1185">Reference proteome</keyword>
<evidence type="ECO:0000256" key="11">
    <source>
        <dbReference type="HAMAP-Rule" id="MF_00127"/>
    </source>
</evidence>
<dbReference type="Gene3D" id="3.40.50.800">
    <property type="entry name" value="Anticodon-binding domain"/>
    <property type="match status" value="1"/>
</dbReference>
<feature type="binding site" evidence="12">
    <location>
        <position position="114"/>
    </location>
    <ligand>
        <name>L-histidine</name>
        <dbReference type="ChEBI" id="CHEBI:57595"/>
    </ligand>
</feature>
<comment type="subunit">
    <text evidence="3 11">Homodimer.</text>
</comment>
<dbReference type="EC" id="6.1.1.21" evidence="11"/>
<dbReference type="PANTHER" id="PTHR43707">
    <property type="entry name" value="HISTIDYL-TRNA SYNTHETASE"/>
    <property type="match status" value="1"/>
</dbReference>
<dbReference type="Pfam" id="PF03129">
    <property type="entry name" value="HGTP_anticodon"/>
    <property type="match status" value="1"/>
</dbReference>
<dbReference type="GO" id="GO:0005524">
    <property type="term" value="F:ATP binding"/>
    <property type="evidence" value="ECO:0007669"/>
    <property type="project" value="UniProtKB-UniRule"/>
</dbReference>
<dbReference type="CDD" id="cd00773">
    <property type="entry name" value="HisRS-like_core"/>
    <property type="match status" value="1"/>
</dbReference>
<dbReference type="Pfam" id="PF13393">
    <property type="entry name" value="tRNA-synt_His"/>
    <property type="match status" value="1"/>
</dbReference>
<comment type="subcellular location">
    <subcellularLocation>
        <location evidence="1 11">Cytoplasm</location>
    </subcellularLocation>
</comment>
<dbReference type="Proteomes" id="UP000051451">
    <property type="component" value="Unassembled WGS sequence"/>
</dbReference>
<evidence type="ECO:0000256" key="10">
    <source>
        <dbReference type="ARBA" id="ARBA00047639"/>
    </source>
</evidence>
<dbReference type="NCBIfam" id="TIGR00442">
    <property type="entry name" value="hisS"/>
    <property type="match status" value="1"/>
</dbReference>
<dbReference type="InterPro" id="IPR004154">
    <property type="entry name" value="Anticodon-bd"/>
</dbReference>
<dbReference type="PANTHER" id="PTHR43707:SF1">
    <property type="entry name" value="HISTIDINE--TRNA LIGASE, MITOCHONDRIAL-RELATED"/>
    <property type="match status" value="1"/>
</dbReference>
<reference evidence="14 15" key="1">
    <citation type="journal article" date="2015" name="Genome Announc.">
        <title>Expanding the biotechnology potential of lactobacilli through comparative genomics of 213 strains and associated genera.</title>
        <authorList>
            <person name="Sun Z."/>
            <person name="Harris H.M."/>
            <person name="McCann A."/>
            <person name="Guo C."/>
            <person name="Argimon S."/>
            <person name="Zhang W."/>
            <person name="Yang X."/>
            <person name="Jeffery I.B."/>
            <person name="Cooney J.C."/>
            <person name="Kagawa T.F."/>
            <person name="Liu W."/>
            <person name="Song Y."/>
            <person name="Salvetti E."/>
            <person name="Wrobel A."/>
            <person name="Rasinkangas P."/>
            <person name="Parkhill J."/>
            <person name="Rea M.C."/>
            <person name="O'Sullivan O."/>
            <person name="Ritari J."/>
            <person name="Douillard F.P."/>
            <person name="Paul Ross R."/>
            <person name="Yang R."/>
            <person name="Briner A.E."/>
            <person name="Felis G.E."/>
            <person name="de Vos W.M."/>
            <person name="Barrangou R."/>
            <person name="Klaenhammer T.R."/>
            <person name="Caufield P.W."/>
            <person name="Cui Y."/>
            <person name="Zhang H."/>
            <person name="O'Toole P.W."/>
        </authorList>
    </citation>
    <scope>NUCLEOTIDE SEQUENCE [LARGE SCALE GENOMIC DNA]</scope>
    <source>
        <strain evidence="14 15">DSM 18630</strain>
    </source>
</reference>
<evidence type="ECO:0000256" key="12">
    <source>
        <dbReference type="PIRSR" id="PIRSR001549-1"/>
    </source>
</evidence>
<dbReference type="CDD" id="cd00859">
    <property type="entry name" value="HisRS_anticodon"/>
    <property type="match status" value="1"/>
</dbReference>
<comment type="catalytic activity">
    <reaction evidence="10 11">
        <text>tRNA(His) + L-histidine + ATP = L-histidyl-tRNA(His) + AMP + diphosphate + H(+)</text>
        <dbReference type="Rhea" id="RHEA:17313"/>
        <dbReference type="Rhea" id="RHEA-COMP:9665"/>
        <dbReference type="Rhea" id="RHEA-COMP:9689"/>
        <dbReference type="ChEBI" id="CHEBI:15378"/>
        <dbReference type="ChEBI" id="CHEBI:30616"/>
        <dbReference type="ChEBI" id="CHEBI:33019"/>
        <dbReference type="ChEBI" id="CHEBI:57595"/>
        <dbReference type="ChEBI" id="CHEBI:78442"/>
        <dbReference type="ChEBI" id="CHEBI:78527"/>
        <dbReference type="ChEBI" id="CHEBI:456215"/>
        <dbReference type="EC" id="6.1.1.21"/>
    </reaction>
</comment>
<feature type="domain" description="Aminoacyl-transfer RNA synthetases class-II family profile" evidence="13">
    <location>
        <begin position="20"/>
        <end position="331"/>
    </location>
</feature>